<dbReference type="STRING" id="28573.A0A0U1LRC7"/>
<feature type="compositionally biased region" description="Polar residues" evidence="1">
    <location>
        <begin position="435"/>
        <end position="452"/>
    </location>
</feature>
<feature type="compositionally biased region" description="Basic and acidic residues" evidence="1">
    <location>
        <begin position="192"/>
        <end position="208"/>
    </location>
</feature>
<evidence type="ECO:0000313" key="2">
    <source>
        <dbReference type="EMBL" id="CRG85816.1"/>
    </source>
</evidence>
<reference evidence="2 3" key="1">
    <citation type="submission" date="2015-04" db="EMBL/GenBank/DDBJ databases">
        <authorList>
            <person name="Syromyatnikov M.Y."/>
            <person name="Popov V.N."/>
        </authorList>
    </citation>
    <scope>NUCLEOTIDE SEQUENCE [LARGE SCALE GENOMIC DNA]</scope>
    <source>
        <strain evidence="2">WF-38-12</strain>
    </source>
</reference>
<feature type="compositionally biased region" description="Polar residues" evidence="1">
    <location>
        <begin position="40"/>
        <end position="53"/>
    </location>
</feature>
<accession>A0A0U1LRC7</accession>
<keyword evidence="3" id="KW-1185">Reference proteome</keyword>
<feature type="compositionally biased region" description="Basic and acidic residues" evidence="1">
    <location>
        <begin position="121"/>
        <end position="131"/>
    </location>
</feature>
<dbReference type="AlphaFoldDB" id="A0A0U1LRC7"/>
<feature type="compositionally biased region" description="Low complexity" evidence="1">
    <location>
        <begin position="54"/>
        <end position="78"/>
    </location>
</feature>
<evidence type="ECO:0008006" key="4">
    <source>
        <dbReference type="Google" id="ProtNLM"/>
    </source>
</evidence>
<organism evidence="2 3">
    <name type="scientific">Talaromyces islandicus</name>
    <name type="common">Penicillium islandicum</name>
    <dbReference type="NCBI Taxonomy" id="28573"/>
    <lineage>
        <taxon>Eukaryota</taxon>
        <taxon>Fungi</taxon>
        <taxon>Dikarya</taxon>
        <taxon>Ascomycota</taxon>
        <taxon>Pezizomycotina</taxon>
        <taxon>Eurotiomycetes</taxon>
        <taxon>Eurotiomycetidae</taxon>
        <taxon>Eurotiales</taxon>
        <taxon>Trichocomaceae</taxon>
        <taxon>Talaromyces</taxon>
        <taxon>Talaromyces sect. Islandici</taxon>
    </lineage>
</organism>
<feature type="region of interest" description="Disordered" evidence="1">
    <location>
        <begin position="399"/>
        <end position="672"/>
    </location>
</feature>
<dbReference type="OrthoDB" id="5204833at2759"/>
<evidence type="ECO:0000313" key="3">
    <source>
        <dbReference type="Proteomes" id="UP000054383"/>
    </source>
</evidence>
<feature type="compositionally biased region" description="Polar residues" evidence="1">
    <location>
        <begin position="308"/>
        <end position="325"/>
    </location>
</feature>
<feature type="compositionally biased region" description="Low complexity" evidence="1">
    <location>
        <begin position="578"/>
        <end position="589"/>
    </location>
</feature>
<dbReference type="EMBL" id="CVMT01000002">
    <property type="protein sequence ID" value="CRG85816.1"/>
    <property type="molecule type" value="Genomic_DNA"/>
</dbReference>
<feature type="region of interest" description="Disordered" evidence="1">
    <location>
        <begin position="191"/>
        <end position="223"/>
    </location>
</feature>
<dbReference type="OMA" id="GHASAWR"/>
<name>A0A0U1LRC7_TALIS</name>
<feature type="compositionally biased region" description="Basic and acidic residues" evidence="1">
    <location>
        <begin position="152"/>
        <end position="169"/>
    </location>
</feature>
<proteinExistence type="predicted"/>
<feature type="region of interest" description="Disordered" evidence="1">
    <location>
        <begin position="1"/>
        <end position="169"/>
    </location>
</feature>
<feature type="compositionally biased region" description="Low complexity" evidence="1">
    <location>
        <begin position="139"/>
        <end position="151"/>
    </location>
</feature>
<feature type="compositionally biased region" description="Low complexity" evidence="1">
    <location>
        <begin position="326"/>
        <end position="337"/>
    </location>
</feature>
<sequence>MAPRRSARLRGNTPVTEDQFPVAPIATPPKLPSLVEHSETPPTNSLPNSHATLTTTPQSPSPNKKSTPSKSTPSSSNKKVMKTPSTAGSMRPTAEEMHPSKVHQSTTKQPDSGLVLGFNPVKRDSTGKPIKENAATNTPSKVVSSPPSKLDSPSKFDFRFSTDDSKLSDEARKLMDSVREDVARIKAQMVLDKGEQQRKDQDAIEGRKIAKPKGKAGRFSDAHMSEFRKMDSIAGHASAFRAQPGRFKPLDKSLKRKSSNACLDEPEQKPSPSKAPLGGTKRVKRSDGQDTSVTRPLAEISTPKKIVAQSSRPPTRNNSLMTPTKSSVARFASARSSKTSMIPSLNRSPASRLTAPRTPKTDFNPRLKKSMPSLGNLKSILKRHQPLFSTDPSKVAAGTHLAAPSFNPDINLKDFPTASFGADSQTPSPKKRVEFTSSTKSRYEIAQSSPSPSKIPAPRLEATSSEVVYPALPSLTPDSTKADTPTIRRVRDSAGASQPASPLVNFPSISHGISNKKRKNDNDKSGSNSEALSKPPVTLSKPTEVPNMLTVPHDLQNKKRRREEDGDSDAPSKDISKPDFSSSPKKSPSATLLAVPHGINHKKRQRVDDDFETENIPPATTPTDEQRSAKRLKASPIKMNPVSPSPLKSRGVTPRRMAGSRVGTPNTVSKKGVLSLSRLNMLAKPKTRS</sequence>
<feature type="compositionally biased region" description="Polar residues" evidence="1">
    <location>
        <begin position="338"/>
        <end position="351"/>
    </location>
</feature>
<feature type="region of interest" description="Disordered" evidence="1">
    <location>
        <begin position="239"/>
        <end position="372"/>
    </location>
</feature>
<gene>
    <name evidence="2" type="ORF">PISL3812_02827</name>
</gene>
<protein>
    <recommendedName>
        <fullName evidence="4">Erythromycin esterase</fullName>
    </recommendedName>
</protein>
<evidence type="ECO:0000256" key="1">
    <source>
        <dbReference type="SAM" id="MobiDB-lite"/>
    </source>
</evidence>
<dbReference type="Proteomes" id="UP000054383">
    <property type="component" value="Unassembled WGS sequence"/>
</dbReference>